<protein>
    <submittedName>
        <fullName evidence="2">Adenylate kinase 9-like</fullName>
    </submittedName>
</protein>
<sequence length="272" mass="31053">MFNGFLQVLEMEGLLKTHYEQARLELIEQTRTEAILVGIARVKEKMEIEQQMKEQDMSVQSYEAMGSRSNPIYIFSHISVLKFQELMAEQDSQYLFELDGNKNADELFKSVIARLESMGQRNGALITKLQSGDEELLDGLENGELFRVLSSYKLVGPRHRWRRSKWGRACPVALKDGEIITGTADNAVSFLGKMYLFSTEEALKQFMLNPRSYLLPPMPLPPCKVLILGPPLSGKTTLCELLANHYQGKGEIYRKPSLQMDFYGKGMHELQY</sequence>
<proteinExistence type="predicted"/>
<dbReference type="InterPro" id="IPR027417">
    <property type="entry name" value="P-loop_NTPase"/>
</dbReference>
<gene>
    <name evidence="2" type="primary">LOC106541504</name>
</gene>
<evidence type="ECO:0000313" key="2">
    <source>
        <dbReference type="RefSeq" id="XP_013912453.1"/>
    </source>
</evidence>
<reference evidence="2" key="1">
    <citation type="submission" date="2025-08" db="UniProtKB">
        <authorList>
            <consortium name="RefSeq"/>
        </authorList>
    </citation>
    <scope>IDENTIFICATION</scope>
    <source>
        <tissue evidence="2">Skeletal muscle</tissue>
    </source>
</reference>
<dbReference type="RefSeq" id="XP_013912453.1">
    <property type="nucleotide sequence ID" value="XM_014056978.1"/>
</dbReference>
<dbReference type="Proteomes" id="UP000504617">
    <property type="component" value="Unplaced"/>
</dbReference>
<accession>A0A6I9XNY4</accession>
<dbReference type="KEGG" id="tsr:106541504"/>
<keyword evidence="1" id="KW-1185">Reference proteome</keyword>
<dbReference type="AlphaFoldDB" id="A0A6I9XNY4"/>
<dbReference type="GeneID" id="106541504"/>
<organism evidence="1 2">
    <name type="scientific">Thamnophis sirtalis</name>
    <dbReference type="NCBI Taxonomy" id="35019"/>
    <lineage>
        <taxon>Eukaryota</taxon>
        <taxon>Metazoa</taxon>
        <taxon>Chordata</taxon>
        <taxon>Craniata</taxon>
        <taxon>Vertebrata</taxon>
        <taxon>Euteleostomi</taxon>
        <taxon>Lepidosauria</taxon>
        <taxon>Squamata</taxon>
        <taxon>Bifurcata</taxon>
        <taxon>Unidentata</taxon>
        <taxon>Episquamata</taxon>
        <taxon>Toxicofera</taxon>
        <taxon>Serpentes</taxon>
        <taxon>Colubroidea</taxon>
        <taxon>Colubridae</taxon>
        <taxon>Natricinae</taxon>
        <taxon>Thamnophis</taxon>
    </lineage>
</organism>
<dbReference type="SUPFAM" id="SSF52540">
    <property type="entry name" value="P-loop containing nucleoside triphosphate hydrolases"/>
    <property type="match status" value="1"/>
</dbReference>
<dbReference type="OrthoDB" id="9049678at2759"/>
<dbReference type="Gene3D" id="3.40.50.300">
    <property type="entry name" value="P-loop containing nucleotide triphosphate hydrolases"/>
    <property type="match status" value="1"/>
</dbReference>
<name>A0A6I9XNY4_9SAUR</name>
<evidence type="ECO:0000313" key="1">
    <source>
        <dbReference type="Proteomes" id="UP000504617"/>
    </source>
</evidence>